<accession>A0A1E4TR97</accession>
<evidence type="ECO:0000256" key="1">
    <source>
        <dbReference type="ARBA" id="ARBA00010774"/>
    </source>
</evidence>
<name>A0A1E4TR97_PACTA</name>
<protein>
    <recommendedName>
        <fullName evidence="4">Endonuclease/exonuclease/phosphatase domain-containing protein</fullName>
    </recommendedName>
</protein>
<dbReference type="Gene3D" id="3.60.10.10">
    <property type="entry name" value="Endonuclease/exonuclease/phosphatase"/>
    <property type="match status" value="1"/>
</dbReference>
<dbReference type="Proteomes" id="UP000094236">
    <property type="component" value="Unassembled WGS sequence"/>
</dbReference>
<dbReference type="InterPro" id="IPR005135">
    <property type="entry name" value="Endo/exonuclease/phosphatase"/>
</dbReference>
<dbReference type="GO" id="GO:0000175">
    <property type="term" value="F:3'-5'-RNA exonuclease activity"/>
    <property type="evidence" value="ECO:0007669"/>
    <property type="project" value="TreeGrafter"/>
</dbReference>
<dbReference type="SUPFAM" id="SSF56219">
    <property type="entry name" value="DNase I-like"/>
    <property type="match status" value="1"/>
</dbReference>
<evidence type="ECO:0000259" key="4">
    <source>
        <dbReference type="Pfam" id="PF03372"/>
    </source>
</evidence>
<evidence type="ECO:0000256" key="3">
    <source>
        <dbReference type="SAM" id="MobiDB-lite"/>
    </source>
</evidence>
<evidence type="ECO:0000256" key="2">
    <source>
        <dbReference type="ARBA" id="ARBA00022801"/>
    </source>
</evidence>
<keyword evidence="2" id="KW-0378">Hydrolase</keyword>
<organism evidence="5 6">
    <name type="scientific">Pachysolen tannophilus NRRL Y-2460</name>
    <dbReference type="NCBI Taxonomy" id="669874"/>
    <lineage>
        <taxon>Eukaryota</taxon>
        <taxon>Fungi</taxon>
        <taxon>Dikarya</taxon>
        <taxon>Ascomycota</taxon>
        <taxon>Saccharomycotina</taxon>
        <taxon>Pichiomycetes</taxon>
        <taxon>Pachysolenaceae</taxon>
        <taxon>Pachysolen</taxon>
    </lineage>
</organism>
<proteinExistence type="inferred from homology"/>
<keyword evidence="6" id="KW-1185">Reference proteome</keyword>
<evidence type="ECO:0000313" key="5">
    <source>
        <dbReference type="EMBL" id="ODV94247.1"/>
    </source>
</evidence>
<dbReference type="GO" id="GO:0004521">
    <property type="term" value="F:RNA endonuclease activity"/>
    <property type="evidence" value="ECO:0007669"/>
    <property type="project" value="EnsemblFungi"/>
</dbReference>
<comment type="similarity">
    <text evidence="1">Belongs to the CCR4/nocturin family.</text>
</comment>
<evidence type="ECO:0000313" key="6">
    <source>
        <dbReference type="Proteomes" id="UP000094236"/>
    </source>
</evidence>
<dbReference type="EMBL" id="KV454016">
    <property type="protein sequence ID" value="ODV94247.1"/>
    <property type="molecule type" value="Genomic_DNA"/>
</dbReference>
<dbReference type="Pfam" id="PF03372">
    <property type="entry name" value="Exo_endo_phos"/>
    <property type="match status" value="1"/>
</dbReference>
<dbReference type="GO" id="GO:0006364">
    <property type="term" value="P:rRNA processing"/>
    <property type="evidence" value="ECO:0007669"/>
    <property type="project" value="EnsemblFungi"/>
</dbReference>
<feature type="region of interest" description="Disordered" evidence="3">
    <location>
        <begin position="1"/>
        <end position="49"/>
    </location>
</feature>
<reference evidence="6" key="1">
    <citation type="submission" date="2016-05" db="EMBL/GenBank/DDBJ databases">
        <title>Comparative genomics of biotechnologically important yeasts.</title>
        <authorList>
            <consortium name="DOE Joint Genome Institute"/>
            <person name="Riley R."/>
            <person name="Haridas S."/>
            <person name="Wolfe K.H."/>
            <person name="Lopes M.R."/>
            <person name="Hittinger C.T."/>
            <person name="Goker M."/>
            <person name="Salamov A."/>
            <person name="Wisecaver J."/>
            <person name="Long T.M."/>
            <person name="Aerts A.L."/>
            <person name="Barry K."/>
            <person name="Choi C."/>
            <person name="Clum A."/>
            <person name="Coughlan A.Y."/>
            <person name="Deshpande S."/>
            <person name="Douglass A.P."/>
            <person name="Hanson S.J."/>
            <person name="Klenk H.-P."/>
            <person name="Labutti K."/>
            <person name="Lapidus A."/>
            <person name="Lindquist E."/>
            <person name="Lipzen A."/>
            <person name="Meier-Kolthoff J.P."/>
            <person name="Ohm R.A."/>
            <person name="Otillar R.P."/>
            <person name="Pangilinan J."/>
            <person name="Peng Y."/>
            <person name="Rokas A."/>
            <person name="Rosa C.A."/>
            <person name="Scheuner C."/>
            <person name="Sibirny A.A."/>
            <person name="Slot J.C."/>
            <person name="Stielow J.B."/>
            <person name="Sun H."/>
            <person name="Kurtzman C.P."/>
            <person name="Blackwell M."/>
            <person name="Grigoriev I.V."/>
            <person name="Jeffries T.W."/>
        </authorList>
    </citation>
    <scope>NUCLEOTIDE SEQUENCE [LARGE SCALE GENOMIC DNA]</scope>
    <source>
        <strain evidence="6">NRRL Y-2460</strain>
    </source>
</reference>
<dbReference type="PANTHER" id="PTHR12121">
    <property type="entry name" value="CARBON CATABOLITE REPRESSOR PROTEIN 4"/>
    <property type="match status" value="1"/>
</dbReference>
<feature type="compositionally biased region" description="Basic residues" evidence="3">
    <location>
        <begin position="27"/>
        <end position="40"/>
    </location>
</feature>
<sequence length="511" mass="59045">MNQGVNGIADAAQDSSIDNEVVAVQKGNKKDKQKQKKNGKRRPETLTPEYIEQQRALRNAAKEKKLAEMVAKGIDISQIDTPDYLRFITRNVLPIPHPNRGKDDDEKGIENLNVKIMTYNLLAQALIRRTLFPTNGNALKWSRRSQVLLNELKYYNCDILCLQEVDFTQYNSFWKERMKNLGYDNQYYRSGVKNHGIAIFYRSDLFKCIDICHIDYDKESTGNVEQVTLSTNVGLILALEFQDSIKRQFPKSTKKGCMVFTTHLFWHPFGTFTRTLQTYIMLKKYKEFIHRVNVLHQTTDECWFKFAAGDFNSQPYDAPYLSITEKPVSYDSRCRTVISCSTAFQFSQLRGTGIDEEKEENIELVGENQPKDPVPESFKATPEQQQMVQDVTNLHNSLDMRVISLYSVAYKYVHGENTDNNKGEPIFSNWAHAWRGLLDYIFVVKHWDLKEDCKNVDDLEKFEMENDIEIKGLLKMPLPQEMGPEPSGQPREGMYASDHLCMIADLGLKMK</sequence>
<dbReference type="OrthoDB" id="428734at2759"/>
<feature type="domain" description="Endonuclease/exonuclease/phosphatase" evidence="4">
    <location>
        <begin position="117"/>
        <end position="448"/>
    </location>
</feature>
<gene>
    <name evidence="5" type="ORF">PACTADRAFT_45281</name>
</gene>
<dbReference type="InterPro" id="IPR050410">
    <property type="entry name" value="CCR4/nocturin_mRNA_transcr"/>
</dbReference>
<dbReference type="PANTHER" id="PTHR12121:SF45">
    <property type="entry name" value="NOCTURNIN"/>
    <property type="match status" value="1"/>
</dbReference>
<dbReference type="InterPro" id="IPR036691">
    <property type="entry name" value="Endo/exonu/phosph_ase_sf"/>
</dbReference>
<dbReference type="AlphaFoldDB" id="A0A1E4TR97"/>